<dbReference type="RefSeq" id="WP_101473877.1">
    <property type="nucleotide sequence ID" value="NZ_CP060637.1"/>
</dbReference>
<organism evidence="12 13">
    <name type="scientific">Fusobacterium hominis</name>
    <dbReference type="NCBI Taxonomy" id="2764326"/>
    <lineage>
        <taxon>Bacteria</taxon>
        <taxon>Fusobacteriati</taxon>
        <taxon>Fusobacteriota</taxon>
        <taxon>Fusobacteriia</taxon>
        <taxon>Fusobacteriales</taxon>
        <taxon>Fusobacteriaceae</taxon>
        <taxon>Fusobacterium</taxon>
    </lineage>
</organism>
<dbReference type="UniPathway" id="UPA00253">
    <property type="reaction ID" value="UER00457"/>
</dbReference>
<evidence type="ECO:0000256" key="4">
    <source>
        <dbReference type="ARBA" id="ARBA00022553"/>
    </source>
</evidence>
<evidence type="ECO:0000256" key="5">
    <source>
        <dbReference type="ARBA" id="ARBA00022598"/>
    </source>
</evidence>
<keyword evidence="7 9" id="KW-0808">Transferase</keyword>
<dbReference type="NCBIfam" id="NF009131">
    <property type="entry name" value="PRK12484.1"/>
    <property type="match status" value="1"/>
</dbReference>
<dbReference type="EMBL" id="CP060637">
    <property type="protein sequence ID" value="QNM16137.1"/>
    <property type="molecule type" value="Genomic_DNA"/>
</dbReference>
<dbReference type="GO" id="GO:0004516">
    <property type="term" value="F:nicotinate phosphoribosyltransferase activity"/>
    <property type="evidence" value="ECO:0007669"/>
    <property type="project" value="UniProtKB-UniRule"/>
</dbReference>
<keyword evidence="12" id="KW-0328">Glycosyltransferase</keyword>
<dbReference type="InterPro" id="IPR013785">
    <property type="entry name" value="Aldolase_TIM"/>
</dbReference>
<feature type="domain" description="Nicotinate phosphoribosyltransferase N-terminal" evidence="10">
    <location>
        <begin position="15"/>
        <end position="138"/>
    </location>
</feature>
<comment type="PTM">
    <text evidence="9">Transiently phosphorylated on a His residue during the reaction cycle. Phosphorylation strongly increases the affinity for substrates and increases the rate of nicotinate D-ribonucleotide production. Dephosphorylation regenerates the low-affinity form of the enzyme, leading to product release.</text>
</comment>
<dbReference type="Proteomes" id="UP000515913">
    <property type="component" value="Chromosome"/>
</dbReference>
<comment type="function">
    <text evidence="9">Catalyzes the first step in the biosynthesis of NAD from nicotinic acid, the ATP-dependent synthesis of beta-nicotinate D-ribonucleotide from nicotinate and 5-phospho-D-ribose 1-phosphate.</text>
</comment>
<dbReference type="InterPro" id="IPR041619">
    <property type="entry name" value="NAPRTase_C"/>
</dbReference>
<dbReference type="InterPro" id="IPR036068">
    <property type="entry name" value="Nicotinate_pribotase-like_C"/>
</dbReference>
<evidence type="ECO:0000256" key="7">
    <source>
        <dbReference type="ARBA" id="ARBA00022679"/>
    </source>
</evidence>
<sequence>MDKPRVLTEFARVINSDRYQYTQSDIFLMEKMEEKIAVFDVFFRKTADGGFAVVAGVQEVINLIEILNSTSEEEKREYFSKLIESKQLVDYLSKMKFTGDIYALRDGEIAYPNEPVISIKAPLIQAQILETPILNIINMQMAIATKASRVTRAAYPVPVSAFGSRRAHGFDSAVAGNKAAVIGGCSSHSNLVTEYKYGIASVGTMAHSYIQAFGVGSAAEKQAFETFIKHRVSRKGNTLVLLIDTYNTLGMGIHNAIEAFKECGIDDSYKGIYGVRIDSGDLAYLSKKCRALLDEAGFKKAKIFLTNSLNEEVIRSLKEQGACVDIYGVGDEIAVSKSNPCFGGVYKIVEIDEHPVIKLSEDVIKISNPGFKEVYRIYDKSGLAYADLITLVKSDKDKELLIHGKELVIRDEKYDFKFSVLKENEYTIKKLTRQYVKNGEIILSEYEKLFDIMGSQKYYKENLAKISEERKRLENPHKYKVDLSTDLVNLKYSLIKSIKSEIG</sequence>
<dbReference type="KEGG" id="fho:H9Q81_04820"/>
<dbReference type="NCBIfam" id="TIGR01513">
    <property type="entry name" value="NAPRTase_put"/>
    <property type="match status" value="1"/>
</dbReference>
<keyword evidence="13" id="KW-1185">Reference proteome</keyword>
<dbReference type="AlphaFoldDB" id="A0A7G9GZA5"/>
<evidence type="ECO:0000313" key="13">
    <source>
        <dbReference type="Proteomes" id="UP000515913"/>
    </source>
</evidence>
<comment type="similarity">
    <text evidence="2 9">Belongs to the NAPRTase family.</text>
</comment>
<name>A0A7G9GZA5_9FUSO</name>
<dbReference type="InterPro" id="IPR040727">
    <property type="entry name" value="NAPRTase_N"/>
</dbReference>
<dbReference type="EC" id="6.3.4.21" evidence="3 9"/>
<evidence type="ECO:0000259" key="11">
    <source>
        <dbReference type="Pfam" id="PF17956"/>
    </source>
</evidence>
<proteinExistence type="inferred from homology"/>
<feature type="domain" description="Nicotinate phosphoribosyltransferase C-terminal" evidence="11">
    <location>
        <begin position="372"/>
        <end position="491"/>
    </location>
</feature>
<dbReference type="SUPFAM" id="SSF51690">
    <property type="entry name" value="Nicotinate/Quinolinate PRTase C-terminal domain-like"/>
    <property type="match status" value="1"/>
</dbReference>
<comment type="pathway">
    <text evidence="1 9">Cofactor biosynthesis; NAD(+) biosynthesis; nicotinate D-ribonucleotide from nicotinate: step 1/1.</text>
</comment>
<evidence type="ECO:0000256" key="1">
    <source>
        <dbReference type="ARBA" id="ARBA00004952"/>
    </source>
</evidence>
<gene>
    <name evidence="12" type="ORF">H9Q81_04820</name>
</gene>
<evidence type="ECO:0000313" key="12">
    <source>
        <dbReference type="EMBL" id="QNM16137.1"/>
    </source>
</evidence>
<keyword evidence="5 9" id="KW-0436">Ligase</keyword>
<dbReference type="PIRSF" id="PIRSF000484">
    <property type="entry name" value="NAPRT"/>
    <property type="match status" value="1"/>
</dbReference>
<evidence type="ECO:0000256" key="8">
    <source>
        <dbReference type="ARBA" id="ARBA00048668"/>
    </source>
</evidence>
<accession>A0A7G9GZA5</accession>
<keyword evidence="4" id="KW-0597">Phosphoprotein</keyword>
<dbReference type="InterPro" id="IPR007229">
    <property type="entry name" value="Nic_PRibTrfase-Fam"/>
</dbReference>
<keyword evidence="6 9" id="KW-0662">Pyridine nucleotide biosynthesis</keyword>
<dbReference type="PANTHER" id="PTHR11098">
    <property type="entry name" value="NICOTINATE PHOSPHORIBOSYLTRANSFERASE"/>
    <property type="match status" value="1"/>
</dbReference>
<evidence type="ECO:0000256" key="2">
    <source>
        <dbReference type="ARBA" id="ARBA00010897"/>
    </source>
</evidence>
<protein>
    <recommendedName>
        <fullName evidence="3 9">Nicotinate phosphoribosyltransferase</fullName>
        <ecNumber evidence="3 9">6.3.4.21</ecNumber>
    </recommendedName>
</protein>
<dbReference type="GO" id="GO:0034355">
    <property type="term" value="P:NAD+ biosynthetic process via the salvage pathway"/>
    <property type="evidence" value="ECO:0007669"/>
    <property type="project" value="TreeGrafter"/>
</dbReference>
<dbReference type="Pfam" id="PF17956">
    <property type="entry name" value="NAPRTase_C"/>
    <property type="match status" value="1"/>
</dbReference>
<dbReference type="Gene3D" id="3.20.140.10">
    <property type="entry name" value="nicotinate phosphoribosyltransferase"/>
    <property type="match status" value="1"/>
</dbReference>
<dbReference type="GO" id="GO:0005829">
    <property type="term" value="C:cytosol"/>
    <property type="evidence" value="ECO:0007669"/>
    <property type="project" value="TreeGrafter"/>
</dbReference>
<dbReference type="GO" id="GO:0047280">
    <property type="term" value="F:nicotinamide phosphoribosyltransferase activity"/>
    <property type="evidence" value="ECO:0007669"/>
    <property type="project" value="UniProtKB-ARBA"/>
</dbReference>
<dbReference type="InterPro" id="IPR006405">
    <property type="entry name" value="Nic_PRibTrfase_pncB"/>
</dbReference>
<dbReference type="NCBIfam" id="NF006695">
    <property type="entry name" value="PRK09243.1-2"/>
    <property type="match status" value="1"/>
</dbReference>
<dbReference type="FunFam" id="3.20.20.70:FF:000076">
    <property type="entry name" value="Nicotinate phosphoribosyltransferase"/>
    <property type="match status" value="1"/>
</dbReference>
<dbReference type="SUPFAM" id="SSF54675">
    <property type="entry name" value="Nicotinate/Quinolinate PRTase N-terminal domain-like"/>
    <property type="match status" value="1"/>
</dbReference>
<dbReference type="CDD" id="cd01570">
    <property type="entry name" value="NAPRTase_A"/>
    <property type="match status" value="1"/>
</dbReference>
<dbReference type="PANTHER" id="PTHR11098:SF1">
    <property type="entry name" value="NICOTINATE PHOSPHORIBOSYLTRANSFERASE"/>
    <property type="match status" value="1"/>
</dbReference>
<reference evidence="12 13" key="1">
    <citation type="submission" date="2020-08" db="EMBL/GenBank/DDBJ databases">
        <authorList>
            <person name="Liu C."/>
            <person name="Sun Q."/>
        </authorList>
    </citation>
    <scope>NUCLEOTIDE SEQUENCE [LARGE SCALE GENOMIC DNA]</scope>
    <source>
        <strain evidence="12 13">NSJ-57</strain>
    </source>
</reference>
<evidence type="ECO:0000256" key="3">
    <source>
        <dbReference type="ARBA" id="ARBA00013236"/>
    </source>
</evidence>
<evidence type="ECO:0000256" key="9">
    <source>
        <dbReference type="RuleBase" id="RU365100"/>
    </source>
</evidence>
<comment type="catalytic activity">
    <reaction evidence="8 9">
        <text>5-phospho-alpha-D-ribose 1-diphosphate + nicotinate + ATP + H2O = nicotinate beta-D-ribonucleotide + ADP + phosphate + diphosphate</text>
        <dbReference type="Rhea" id="RHEA:36163"/>
        <dbReference type="ChEBI" id="CHEBI:15377"/>
        <dbReference type="ChEBI" id="CHEBI:30616"/>
        <dbReference type="ChEBI" id="CHEBI:32544"/>
        <dbReference type="ChEBI" id="CHEBI:33019"/>
        <dbReference type="ChEBI" id="CHEBI:43474"/>
        <dbReference type="ChEBI" id="CHEBI:57502"/>
        <dbReference type="ChEBI" id="CHEBI:58017"/>
        <dbReference type="ChEBI" id="CHEBI:456216"/>
        <dbReference type="EC" id="6.3.4.21"/>
    </reaction>
</comment>
<dbReference type="Pfam" id="PF17767">
    <property type="entry name" value="NAPRTase_N"/>
    <property type="match status" value="1"/>
</dbReference>
<dbReference type="Gene3D" id="3.20.20.70">
    <property type="entry name" value="Aldolase class I"/>
    <property type="match status" value="1"/>
</dbReference>
<evidence type="ECO:0000259" key="10">
    <source>
        <dbReference type="Pfam" id="PF17767"/>
    </source>
</evidence>
<evidence type="ECO:0000256" key="6">
    <source>
        <dbReference type="ARBA" id="ARBA00022642"/>
    </source>
</evidence>